<dbReference type="InterPro" id="IPR035979">
    <property type="entry name" value="RBD_domain_sf"/>
</dbReference>
<evidence type="ECO:0000259" key="3">
    <source>
        <dbReference type="PROSITE" id="PS50102"/>
    </source>
</evidence>
<keyword evidence="1 2" id="KW-0694">RNA-binding</keyword>
<dbReference type="InterPro" id="IPR039599">
    <property type="entry name" value="RBM48"/>
</dbReference>
<dbReference type="GO" id="GO:0005654">
    <property type="term" value="C:nucleoplasm"/>
    <property type="evidence" value="ECO:0007669"/>
    <property type="project" value="TreeGrafter"/>
</dbReference>
<dbReference type="InterPro" id="IPR012677">
    <property type="entry name" value="Nucleotide-bd_a/b_plait_sf"/>
</dbReference>
<evidence type="ECO:0000313" key="4">
    <source>
        <dbReference type="EMBL" id="KAK9869658.1"/>
    </source>
</evidence>
<feature type="domain" description="RRM" evidence="3">
    <location>
        <begin position="46"/>
        <end position="124"/>
    </location>
</feature>
<evidence type="ECO:0000313" key="5">
    <source>
        <dbReference type="Proteomes" id="UP001431783"/>
    </source>
</evidence>
<sequence length="224" mass="25983">MAEIGGIRLKDISHHNQDELCTSRPAYRQGRKLTSVKVFTIASESQHLYVYGVPKIHLRNELKSLFNKYGQILNIHVVADVKVELFTECFHIQYKRIQSARIAKRLVDNKSFYGGVLHVCYAPEHESLEETKLKLQQREKDVLSRLNKYNKEFQKSNKVLENDNATKRQLVDESSSLVTKANEASISHIYKEDEPILKRAKKSSQHNIEQYNLTFPNFSDNNYG</sequence>
<keyword evidence="5" id="KW-1185">Reference proteome</keyword>
<dbReference type="SUPFAM" id="SSF54928">
    <property type="entry name" value="RNA-binding domain, RBD"/>
    <property type="match status" value="1"/>
</dbReference>
<reference evidence="4 5" key="1">
    <citation type="submission" date="2023-03" db="EMBL/GenBank/DDBJ databases">
        <title>Genome insight into feeding habits of ladybird beetles.</title>
        <authorList>
            <person name="Li H.-S."/>
            <person name="Huang Y.-H."/>
            <person name="Pang H."/>
        </authorList>
    </citation>
    <scope>NUCLEOTIDE SEQUENCE [LARGE SCALE GENOMIC DNA]</scope>
    <source>
        <strain evidence="4">SYSU_2023b</strain>
        <tissue evidence="4">Whole body</tissue>
    </source>
</reference>
<dbReference type="Pfam" id="PF00076">
    <property type="entry name" value="RRM_1"/>
    <property type="match status" value="1"/>
</dbReference>
<dbReference type="Proteomes" id="UP001431783">
    <property type="component" value="Unassembled WGS sequence"/>
</dbReference>
<dbReference type="Gene3D" id="3.30.70.330">
    <property type="match status" value="1"/>
</dbReference>
<dbReference type="InterPro" id="IPR000504">
    <property type="entry name" value="RRM_dom"/>
</dbReference>
<evidence type="ECO:0000256" key="2">
    <source>
        <dbReference type="PROSITE-ProRule" id="PRU00176"/>
    </source>
</evidence>
<protein>
    <recommendedName>
        <fullName evidence="3">RRM domain-containing protein</fullName>
    </recommendedName>
</protein>
<dbReference type="PANTHER" id="PTHR20957">
    <property type="entry name" value="RNA-BINDING PROTEIN 48"/>
    <property type="match status" value="1"/>
</dbReference>
<gene>
    <name evidence="4" type="ORF">WA026_003406</name>
</gene>
<dbReference type="PANTHER" id="PTHR20957:SF0">
    <property type="entry name" value="RNA-BINDING PROTEIN 48"/>
    <property type="match status" value="1"/>
</dbReference>
<dbReference type="AlphaFoldDB" id="A0AAW1TMS3"/>
<proteinExistence type="predicted"/>
<evidence type="ECO:0000256" key="1">
    <source>
        <dbReference type="ARBA" id="ARBA00022884"/>
    </source>
</evidence>
<organism evidence="4 5">
    <name type="scientific">Henosepilachna vigintioctopunctata</name>
    <dbReference type="NCBI Taxonomy" id="420089"/>
    <lineage>
        <taxon>Eukaryota</taxon>
        <taxon>Metazoa</taxon>
        <taxon>Ecdysozoa</taxon>
        <taxon>Arthropoda</taxon>
        <taxon>Hexapoda</taxon>
        <taxon>Insecta</taxon>
        <taxon>Pterygota</taxon>
        <taxon>Neoptera</taxon>
        <taxon>Endopterygota</taxon>
        <taxon>Coleoptera</taxon>
        <taxon>Polyphaga</taxon>
        <taxon>Cucujiformia</taxon>
        <taxon>Coccinelloidea</taxon>
        <taxon>Coccinellidae</taxon>
        <taxon>Epilachninae</taxon>
        <taxon>Epilachnini</taxon>
        <taxon>Henosepilachna</taxon>
    </lineage>
</organism>
<dbReference type="GO" id="GO:0003723">
    <property type="term" value="F:RNA binding"/>
    <property type="evidence" value="ECO:0007669"/>
    <property type="project" value="UniProtKB-UniRule"/>
</dbReference>
<dbReference type="SMART" id="SM00360">
    <property type="entry name" value="RRM"/>
    <property type="match status" value="1"/>
</dbReference>
<dbReference type="PROSITE" id="PS50102">
    <property type="entry name" value="RRM"/>
    <property type="match status" value="1"/>
</dbReference>
<name>A0AAW1TMS3_9CUCU</name>
<dbReference type="EMBL" id="JARQZJ010000001">
    <property type="protein sequence ID" value="KAK9869658.1"/>
    <property type="molecule type" value="Genomic_DNA"/>
</dbReference>
<accession>A0AAW1TMS3</accession>
<comment type="caution">
    <text evidence="4">The sequence shown here is derived from an EMBL/GenBank/DDBJ whole genome shotgun (WGS) entry which is preliminary data.</text>
</comment>